<feature type="compositionally biased region" description="Polar residues" evidence="6">
    <location>
        <begin position="129"/>
        <end position="140"/>
    </location>
</feature>
<reference evidence="9" key="2">
    <citation type="submission" date="2022-03" db="EMBL/GenBank/DDBJ databases">
        <title>Draft title - Genomic analysis of global carrot germplasm unveils the trajectory of domestication and the origin of high carotenoid orange carrot.</title>
        <authorList>
            <person name="Iorizzo M."/>
            <person name="Ellison S."/>
            <person name="Senalik D."/>
            <person name="Macko-Podgorni A."/>
            <person name="Grzebelus D."/>
            <person name="Bostan H."/>
            <person name="Rolling W."/>
            <person name="Curaba J."/>
            <person name="Simon P."/>
        </authorList>
    </citation>
    <scope>NUCLEOTIDE SEQUENCE</scope>
    <source>
        <tissue evidence="9">Leaf</tissue>
    </source>
</reference>
<gene>
    <name evidence="9" type="ORF">DCAR_0104842</name>
</gene>
<dbReference type="Pfam" id="PF03016">
    <property type="entry name" value="Exostosin_GT47"/>
    <property type="match status" value="1"/>
</dbReference>
<keyword evidence="5" id="KW-0333">Golgi apparatus</keyword>
<proteinExistence type="inferred from homology"/>
<dbReference type="EMBL" id="CP093343">
    <property type="protein sequence ID" value="WOG85651.1"/>
    <property type="molecule type" value="Genomic_DNA"/>
</dbReference>
<evidence type="ECO:0000256" key="2">
    <source>
        <dbReference type="ARBA" id="ARBA00010271"/>
    </source>
</evidence>
<reference evidence="9" key="1">
    <citation type="journal article" date="2016" name="Nat. Genet.">
        <title>A high-quality carrot genome assembly provides new insights into carotenoid accumulation and asterid genome evolution.</title>
        <authorList>
            <person name="Iorizzo M."/>
            <person name="Ellison S."/>
            <person name="Senalik D."/>
            <person name="Zeng P."/>
            <person name="Satapoomin P."/>
            <person name="Huang J."/>
            <person name="Bowman M."/>
            <person name="Iovene M."/>
            <person name="Sanseverino W."/>
            <person name="Cavagnaro P."/>
            <person name="Yildiz M."/>
            <person name="Macko-Podgorni A."/>
            <person name="Moranska E."/>
            <person name="Grzebelus E."/>
            <person name="Grzebelus D."/>
            <person name="Ashrafi H."/>
            <person name="Zheng Z."/>
            <person name="Cheng S."/>
            <person name="Spooner D."/>
            <person name="Van Deynze A."/>
            <person name="Simon P."/>
        </authorList>
    </citation>
    <scope>NUCLEOTIDE SEQUENCE</scope>
    <source>
        <tissue evidence="9">Leaf</tissue>
    </source>
</reference>
<dbReference type="AlphaFoldDB" id="A0AAF1AMK3"/>
<comment type="subcellular location">
    <subcellularLocation>
        <location evidence="1">Golgi apparatus membrane</location>
        <topology evidence="1">Single-pass type II membrane protein</topology>
    </subcellularLocation>
</comment>
<keyword evidence="4" id="KW-0735">Signal-anchor</keyword>
<evidence type="ECO:0000256" key="7">
    <source>
        <dbReference type="SAM" id="Phobius"/>
    </source>
</evidence>
<keyword evidence="7" id="KW-1133">Transmembrane helix</keyword>
<evidence type="ECO:0000313" key="9">
    <source>
        <dbReference type="EMBL" id="WOG85651.1"/>
    </source>
</evidence>
<dbReference type="GO" id="GO:0016757">
    <property type="term" value="F:glycosyltransferase activity"/>
    <property type="evidence" value="ECO:0007669"/>
    <property type="project" value="UniProtKB-KW"/>
</dbReference>
<keyword evidence="3" id="KW-0328">Glycosyltransferase</keyword>
<name>A0AAF1AMK3_DAUCS</name>
<evidence type="ECO:0000259" key="8">
    <source>
        <dbReference type="Pfam" id="PF03016"/>
    </source>
</evidence>
<protein>
    <recommendedName>
        <fullName evidence="8">Exostosin GT47 domain-containing protein</fullName>
    </recommendedName>
</protein>
<evidence type="ECO:0000256" key="1">
    <source>
        <dbReference type="ARBA" id="ARBA00004323"/>
    </source>
</evidence>
<comment type="similarity">
    <text evidence="2">Belongs to the glycosyltransferase 47 family.</text>
</comment>
<feature type="region of interest" description="Disordered" evidence="6">
    <location>
        <begin position="70"/>
        <end position="155"/>
    </location>
</feature>
<keyword evidence="7" id="KW-0812">Transmembrane</keyword>
<dbReference type="InterPro" id="IPR004263">
    <property type="entry name" value="Exostosin"/>
</dbReference>
<dbReference type="GO" id="GO:0000139">
    <property type="term" value="C:Golgi membrane"/>
    <property type="evidence" value="ECO:0007669"/>
    <property type="project" value="UniProtKB-SubCell"/>
</dbReference>
<organism evidence="9 10">
    <name type="scientific">Daucus carota subsp. sativus</name>
    <name type="common">Carrot</name>
    <dbReference type="NCBI Taxonomy" id="79200"/>
    <lineage>
        <taxon>Eukaryota</taxon>
        <taxon>Viridiplantae</taxon>
        <taxon>Streptophyta</taxon>
        <taxon>Embryophyta</taxon>
        <taxon>Tracheophyta</taxon>
        <taxon>Spermatophyta</taxon>
        <taxon>Magnoliopsida</taxon>
        <taxon>eudicotyledons</taxon>
        <taxon>Gunneridae</taxon>
        <taxon>Pentapetalae</taxon>
        <taxon>asterids</taxon>
        <taxon>campanulids</taxon>
        <taxon>Apiales</taxon>
        <taxon>Apiaceae</taxon>
        <taxon>Apioideae</taxon>
        <taxon>Scandiceae</taxon>
        <taxon>Daucinae</taxon>
        <taxon>Daucus</taxon>
        <taxon>Daucus sect. Daucus</taxon>
    </lineage>
</organism>
<dbReference type="KEGG" id="dcr:108224843"/>
<keyword evidence="7" id="KW-0472">Membrane</keyword>
<feature type="compositionally biased region" description="Polar residues" evidence="6">
    <location>
        <begin position="78"/>
        <end position="89"/>
    </location>
</feature>
<accession>A0AAF1AMK3</accession>
<evidence type="ECO:0000313" key="10">
    <source>
        <dbReference type="Proteomes" id="UP000077755"/>
    </source>
</evidence>
<keyword evidence="10" id="KW-1185">Reference proteome</keyword>
<evidence type="ECO:0000256" key="4">
    <source>
        <dbReference type="ARBA" id="ARBA00022968"/>
    </source>
</evidence>
<keyword evidence="3" id="KW-0808">Transferase</keyword>
<evidence type="ECO:0000256" key="5">
    <source>
        <dbReference type="ARBA" id="ARBA00023034"/>
    </source>
</evidence>
<sequence length="585" mass="66561">MDNNYQFMCRSLLLVFAILFAVVMVVQHLELPYGSELLPSLLLTKVSNSTNGAIPVGGEASDDVSVRNQSFEDGLGLGSSNQTSVQNNGGNRGELKDGGSSVGNGMQERPRDAEQNVSSNGFSERGNFSRPSYQNGSSDSGLAVPPAVPASYTKTDSNLSAPVMSAEQNTYSVPNDVVSSSSREVMPIAKMNEFLHQSYSSPHSLPSQFYTKVDKNLVDARSHIENSPTIHNDTDLHAPLYRNLSMFKRSYEIMEGQLKVYIYKEGEKPIFHDFILDGIYSSEGWFLKLLEANKQFVTQDPGEAHLFYFPFSSRLLQLTLYKKRSHNRKNLIQYMENYLEMLIAKYPYWNRTDGADHFLAACHDWAPSETRGRMLNCIRALCNSDVNKGFAVGKDVSLPTIYVQSPQNPLRDIGGNPPLERPILAFFAGYMHGKVRPVLLQHWGNDPDMRIIPRMPHVKGNKNYIDNMRSSKYCICPRGYEVNSPRVVESIFYECVPVIISDNYVPPLFEVLNWESLAVFILERDIPYMKNILLSISEEKYLEMQNRVKRVQKHFLWHAEPIKYDMFHMILHSIWYNRVFRIAPV</sequence>
<evidence type="ECO:0000256" key="3">
    <source>
        <dbReference type="ARBA" id="ARBA00022676"/>
    </source>
</evidence>
<dbReference type="InterPro" id="IPR040911">
    <property type="entry name" value="Exostosin_GT47"/>
</dbReference>
<dbReference type="PANTHER" id="PTHR11062:SF236">
    <property type="entry name" value="GLYCOSYLTRANSFERASE PLANT-LIKE PROTEIN"/>
    <property type="match status" value="1"/>
</dbReference>
<dbReference type="PANTHER" id="PTHR11062">
    <property type="entry name" value="EXOSTOSIN HEPARAN SULFATE GLYCOSYLTRANSFERASE -RELATED"/>
    <property type="match status" value="1"/>
</dbReference>
<feature type="domain" description="Exostosin GT47" evidence="8">
    <location>
        <begin position="256"/>
        <end position="534"/>
    </location>
</feature>
<feature type="transmembrane region" description="Helical" evidence="7">
    <location>
        <begin position="12"/>
        <end position="29"/>
    </location>
</feature>
<evidence type="ECO:0000256" key="6">
    <source>
        <dbReference type="SAM" id="MobiDB-lite"/>
    </source>
</evidence>
<dbReference type="Proteomes" id="UP000077755">
    <property type="component" value="Chromosome 1"/>
</dbReference>